<keyword evidence="2" id="KW-1162">Viral penetration into host cytoplasm</keyword>
<gene>
    <name evidence="4" type="ORF">UFOVP419_32</name>
</gene>
<evidence type="ECO:0000256" key="1">
    <source>
        <dbReference type="ARBA" id="ARBA00022950"/>
    </source>
</evidence>
<protein>
    <submittedName>
        <fullName evidence="4">COG4695 Phage-related protein</fullName>
    </submittedName>
</protein>
<evidence type="ECO:0000313" key="4">
    <source>
        <dbReference type="EMBL" id="CAB4141802.1"/>
    </source>
</evidence>
<keyword evidence="2" id="KW-1171">Viral genome ejection through host cell envelope</keyword>
<keyword evidence="1" id="KW-1188">Viral release from host cell</keyword>
<dbReference type="NCBIfam" id="TIGR01537">
    <property type="entry name" value="portal_HK97"/>
    <property type="match status" value="1"/>
</dbReference>
<name>A0A6J5M6P2_9CAUD</name>
<dbReference type="Pfam" id="PF04860">
    <property type="entry name" value="Phage_portal"/>
    <property type="match status" value="1"/>
</dbReference>
<reference evidence="4" key="1">
    <citation type="submission" date="2020-04" db="EMBL/GenBank/DDBJ databases">
        <authorList>
            <person name="Chiriac C."/>
            <person name="Salcher M."/>
            <person name="Ghai R."/>
            <person name="Kavagutti S V."/>
        </authorList>
    </citation>
    <scope>NUCLEOTIDE SEQUENCE</scope>
</reference>
<accession>A0A6J5M6P2</accession>
<dbReference type="InterPro" id="IPR006427">
    <property type="entry name" value="Portal_HK97"/>
</dbReference>
<evidence type="ECO:0000256" key="3">
    <source>
        <dbReference type="ARBA" id="ARBA00023219"/>
    </source>
</evidence>
<keyword evidence="3" id="KW-0231">Viral genome packaging</keyword>
<dbReference type="Gene3D" id="1.20.1270.210">
    <property type="match status" value="1"/>
</dbReference>
<dbReference type="InterPro" id="IPR006944">
    <property type="entry name" value="Phage/GTA_portal"/>
</dbReference>
<sequence>MLGNLFEQRAVSFQTVWGAGEPWGLQSEAGVNVTTKKSFEIVAFFSAVSLISDTISTLPCGAYLRVGPIRRPLNPRPMWLDQPDVDLSTRAAFFQQVFSSLLVHGNSYTRVFRDSQGQVVNLVNLNPEKVEVERSKVGRKIYRYEGENKVLTSDEVIHIVDLILPGELKGMSRVETLKQSLGLNIALSDYAARFFGTGASAAGVIEFPGNLTSEQAKQLADGFDARHRNGSRRAHKTGVLSGGAKFVSTQTDPESSQALESRKFAVEEIARAFNVPLHLMGVPGTASYASVEQNNLQFISMTLRPMAEKVEAAFSRLLPGDAFIKFQFNDLLRADLEARIRSYSVGAQAGFYSTNDIRRLEDLPPVEQGDQYRVPLANIALADTQVITDEKKMYMLTQLVQSGFSPSESLAALGLPEIEHTGLPSIQLQGVAQVNPDDPESVYGA</sequence>
<evidence type="ECO:0000256" key="2">
    <source>
        <dbReference type="ARBA" id="ARBA00023009"/>
    </source>
</evidence>
<dbReference type="EMBL" id="LR796401">
    <property type="protein sequence ID" value="CAB4141802.1"/>
    <property type="molecule type" value="Genomic_DNA"/>
</dbReference>
<keyword evidence="1" id="KW-0118">Viral capsid assembly</keyword>
<keyword evidence="2" id="KW-1160">Virus entry into host cell</keyword>
<proteinExistence type="predicted"/>
<dbReference type="Gene3D" id="3.40.140.120">
    <property type="match status" value="1"/>
</dbReference>
<organism evidence="4">
    <name type="scientific">uncultured Caudovirales phage</name>
    <dbReference type="NCBI Taxonomy" id="2100421"/>
    <lineage>
        <taxon>Viruses</taxon>
        <taxon>Duplodnaviria</taxon>
        <taxon>Heunggongvirae</taxon>
        <taxon>Uroviricota</taxon>
        <taxon>Caudoviricetes</taxon>
        <taxon>Peduoviridae</taxon>
        <taxon>Maltschvirus</taxon>
        <taxon>Maltschvirus maltsch</taxon>
    </lineage>
</organism>
<dbReference type="Gene3D" id="3.30.1120.70">
    <property type="match status" value="1"/>
</dbReference>